<reference evidence="12" key="1">
    <citation type="submission" date="2020-09" db="EMBL/GenBank/DDBJ databases">
        <title>Desulfogranum mesoprofundum gen. nov., sp. nov., a novel mesophilic, sulfate-reducing chemolithoautotroph isolated from a deep-sea hydrothermal vent chimney in the Suiyo Seamount.</title>
        <authorList>
            <person name="Hashimoto Y."/>
            <person name="Nakagawa S."/>
        </authorList>
    </citation>
    <scope>NUCLEOTIDE SEQUENCE</scope>
    <source>
        <strain evidence="12">KT2</strain>
    </source>
</reference>
<dbReference type="GO" id="GO:0005829">
    <property type="term" value="C:cytosol"/>
    <property type="evidence" value="ECO:0007669"/>
    <property type="project" value="TreeGrafter"/>
</dbReference>
<keyword evidence="6" id="KW-0443">Lipid metabolism</keyword>
<dbReference type="EC" id="2.3.1.179" evidence="9"/>
<dbReference type="InterPro" id="IPR017568">
    <property type="entry name" value="3-oxoacyl-ACP_synth-2"/>
</dbReference>
<keyword evidence="3" id="KW-0444">Lipid biosynthesis</keyword>
<name>A0A8D5FGX0_9BACT</name>
<evidence type="ECO:0000256" key="9">
    <source>
        <dbReference type="NCBIfam" id="TIGR03150"/>
    </source>
</evidence>
<dbReference type="InterPro" id="IPR014030">
    <property type="entry name" value="Ketoacyl_synth_N"/>
</dbReference>
<feature type="domain" description="Ketosynthase family 3 (KS3)" evidence="11">
    <location>
        <begin position="2"/>
        <end position="356"/>
    </location>
</feature>
<proteinExistence type="inferred from homology"/>
<dbReference type="EMBL" id="AP024086">
    <property type="protein sequence ID" value="BCL60421.1"/>
    <property type="molecule type" value="Genomic_DNA"/>
</dbReference>
<dbReference type="PANTHER" id="PTHR11712">
    <property type="entry name" value="POLYKETIDE SYNTHASE-RELATED"/>
    <property type="match status" value="1"/>
</dbReference>
<gene>
    <name evidence="12" type="primary">fabF-2</name>
    <name evidence="12" type="ORF">DGMP_11140</name>
</gene>
<evidence type="ECO:0000256" key="7">
    <source>
        <dbReference type="ARBA" id="ARBA00023160"/>
    </source>
</evidence>
<evidence type="ECO:0000256" key="1">
    <source>
        <dbReference type="ARBA" id="ARBA00005194"/>
    </source>
</evidence>
<comment type="pathway">
    <text evidence="1">Lipid metabolism; fatty acid biosynthesis.</text>
</comment>
<accession>A0A8D5FGX0</accession>
<dbReference type="InterPro" id="IPR020841">
    <property type="entry name" value="PKS_Beta-ketoAc_synthase_dom"/>
</dbReference>
<protein>
    <recommendedName>
        <fullName evidence="9">Beta-ketoacyl-ACP synthase II</fullName>
        <ecNumber evidence="9">2.3.1.179</ecNumber>
    </recommendedName>
</protein>
<sequence>MKRRVVVTGLGLVTPLGTGLEKSWNNICSGKSGIDLITRFDVSNYGVQIAAEVKDFKSDDFMDKKQVKHLDLFVQYGIAAAMMAMKDSGFEVTEENCERIGVITGCGMGGLPTIEKYHKVCLERGPKRITPFFIPMVIPNMPSGHISMVLKTKGPNLTLTTACAAGTHAVGEAYRHIKYGSSDMVITGGTEAVVCPLGISGFAAMKALSTRNDSPQEASRPFDRERDGFVMAEGSGMLVLEEYEQALARGARIYAEVTGYGLSSDAYHIAAPPENGEGGARAMKVALQDAGFTPDRIDYINAHGTSTPLNDRCETIAIKTVFGDHAKSLAVSSTKSMTGHMLGAAGGLSLYLRHSV</sequence>
<evidence type="ECO:0000313" key="12">
    <source>
        <dbReference type="EMBL" id="BCL60421.1"/>
    </source>
</evidence>
<dbReference type="GO" id="GO:0004315">
    <property type="term" value="F:3-oxoacyl-[acyl-carrier-protein] synthase activity"/>
    <property type="evidence" value="ECO:0007669"/>
    <property type="project" value="UniProtKB-UniRule"/>
</dbReference>
<dbReference type="Pfam" id="PF00109">
    <property type="entry name" value="ketoacyl-synt"/>
    <property type="match status" value="1"/>
</dbReference>
<keyword evidence="8" id="KW-0012">Acyltransferase</keyword>
<dbReference type="PROSITE" id="PS00606">
    <property type="entry name" value="KS3_1"/>
    <property type="match status" value="1"/>
</dbReference>
<dbReference type="InterPro" id="IPR018201">
    <property type="entry name" value="Ketoacyl_synth_AS"/>
</dbReference>
<evidence type="ECO:0000259" key="11">
    <source>
        <dbReference type="PROSITE" id="PS52004"/>
    </source>
</evidence>
<dbReference type="Pfam" id="PF02801">
    <property type="entry name" value="Ketoacyl-synt_C"/>
    <property type="match status" value="1"/>
</dbReference>
<evidence type="ECO:0000256" key="5">
    <source>
        <dbReference type="ARBA" id="ARBA00022832"/>
    </source>
</evidence>
<dbReference type="PANTHER" id="PTHR11712:SF336">
    <property type="entry name" value="3-OXOACYL-[ACYL-CARRIER-PROTEIN] SYNTHASE, MITOCHONDRIAL"/>
    <property type="match status" value="1"/>
</dbReference>
<evidence type="ECO:0000256" key="4">
    <source>
        <dbReference type="ARBA" id="ARBA00022679"/>
    </source>
</evidence>
<dbReference type="NCBIfam" id="TIGR03150">
    <property type="entry name" value="fabF"/>
    <property type="match status" value="1"/>
</dbReference>
<dbReference type="GO" id="GO:0006633">
    <property type="term" value="P:fatty acid biosynthetic process"/>
    <property type="evidence" value="ECO:0007669"/>
    <property type="project" value="UniProtKB-UniRule"/>
</dbReference>
<keyword evidence="5" id="KW-0276">Fatty acid metabolism</keyword>
<keyword evidence="7" id="KW-0275">Fatty acid biosynthesis</keyword>
<dbReference type="SMART" id="SM00825">
    <property type="entry name" value="PKS_KS"/>
    <property type="match status" value="1"/>
</dbReference>
<dbReference type="KEGG" id="dbk:DGMP_11140"/>
<dbReference type="CDD" id="cd00834">
    <property type="entry name" value="KAS_I_II"/>
    <property type="match status" value="1"/>
</dbReference>
<keyword evidence="4 10" id="KW-0808">Transferase</keyword>
<dbReference type="InterPro" id="IPR014031">
    <property type="entry name" value="Ketoacyl_synth_C"/>
</dbReference>
<evidence type="ECO:0000256" key="3">
    <source>
        <dbReference type="ARBA" id="ARBA00022516"/>
    </source>
</evidence>
<dbReference type="PROSITE" id="PS52004">
    <property type="entry name" value="KS3_2"/>
    <property type="match status" value="1"/>
</dbReference>
<dbReference type="Proteomes" id="UP000826725">
    <property type="component" value="Chromosome"/>
</dbReference>
<organism evidence="12 13">
    <name type="scientific">Desulfomarina profundi</name>
    <dbReference type="NCBI Taxonomy" id="2772557"/>
    <lineage>
        <taxon>Bacteria</taxon>
        <taxon>Pseudomonadati</taxon>
        <taxon>Thermodesulfobacteriota</taxon>
        <taxon>Desulfobulbia</taxon>
        <taxon>Desulfobulbales</taxon>
        <taxon>Desulfobulbaceae</taxon>
        <taxon>Desulfomarina</taxon>
    </lineage>
</organism>
<evidence type="ECO:0000256" key="8">
    <source>
        <dbReference type="ARBA" id="ARBA00023315"/>
    </source>
</evidence>
<evidence type="ECO:0000256" key="10">
    <source>
        <dbReference type="RuleBase" id="RU003694"/>
    </source>
</evidence>
<keyword evidence="13" id="KW-1185">Reference proteome</keyword>
<dbReference type="NCBIfam" id="NF005589">
    <property type="entry name" value="PRK07314.1"/>
    <property type="match status" value="1"/>
</dbReference>
<evidence type="ECO:0000256" key="2">
    <source>
        <dbReference type="ARBA" id="ARBA00008467"/>
    </source>
</evidence>
<evidence type="ECO:0000256" key="6">
    <source>
        <dbReference type="ARBA" id="ARBA00023098"/>
    </source>
</evidence>
<dbReference type="FunFam" id="3.40.47.10:FF:000018">
    <property type="entry name" value="3-oxoacyl-[acyl-carrier-protein] synthase 2"/>
    <property type="match status" value="1"/>
</dbReference>
<comment type="similarity">
    <text evidence="2 10">Belongs to the thiolase-like superfamily. Beta-ketoacyl-ACP synthases family.</text>
</comment>
<evidence type="ECO:0000313" key="13">
    <source>
        <dbReference type="Proteomes" id="UP000826725"/>
    </source>
</evidence>
<dbReference type="InterPro" id="IPR000794">
    <property type="entry name" value="Beta-ketoacyl_synthase"/>
</dbReference>
<dbReference type="AlphaFoldDB" id="A0A8D5FGX0"/>